<dbReference type="UniPathway" id="UPA00246"/>
<comment type="cofactor">
    <cofactor evidence="9">
        <name>Fe(2+)</name>
        <dbReference type="ChEBI" id="CHEBI:29033"/>
    </cofactor>
    <cofactor evidence="9">
        <name>Mn(2+)</name>
        <dbReference type="ChEBI" id="CHEBI:29035"/>
    </cofactor>
</comment>
<evidence type="ECO:0000256" key="3">
    <source>
        <dbReference type="ARBA" id="ARBA00004892"/>
    </source>
</evidence>
<dbReference type="EMBL" id="QFWV02000009">
    <property type="protein sequence ID" value="RKF05407.1"/>
    <property type="molecule type" value="Genomic_DNA"/>
</dbReference>
<dbReference type="PANTHER" id="PTHR30387:SF2">
    <property type="entry name" value="MANNONATE DEHYDRATASE"/>
    <property type="match status" value="1"/>
</dbReference>
<keyword evidence="7 9" id="KW-0464">Manganese</keyword>
<evidence type="ECO:0000256" key="6">
    <source>
        <dbReference type="ARBA" id="ARBA00023004"/>
    </source>
</evidence>
<dbReference type="NCBIfam" id="NF003027">
    <property type="entry name" value="PRK03906.1"/>
    <property type="match status" value="1"/>
</dbReference>
<dbReference type="EC" id="4.2.1.8" evidence="5 9"/>
<dbReference type="GO" id="GO:0030145">
    <property type="term" value="F:manganese ion binding"/>
    <property type="evidence" value="ECO:0007669"/>
    <property type="project" value="TreeGrafter"/>
</dbReference>
<comment type="function">
    <text evidence="2 9">Catalyzes the dehydration of D-mannonate.</text>
</comment>
<organism evidence="10 11">
    <name type="scientific">Oceaniradius stylonematis</name>
    <dbReference type="NCBI Taxonomy" id="2184161"/>
    <lineage>
        <taxon>Bacteria</taxon>
        <taxon>Pseudomonadati</taxon>
        <taxon>Pseudomonadota</taxon>
        <taxon>Alphaproteobacteria</taxon>
        <taxon>Hyphomicrobiales</taxon>
        <taxon>Ahrensiaceae</taxon>
        <taxon>Oceaniradius</taxon>
    </lineage>
</organism>
<evidence type="ECO:0000256" key="1">
    <source>
        <dbReference type="ARBA" id="ARBA00001794"/>
    </source>
</evidence>
<evidence type="ECO:0000256" key="8">
    <source>
        <dbReference type="ARBA" id="ARBA00023239"/>
    </source>
</evidence>
<evidence type="ECO:0000256" key="2">
    <source>
        <dbReference type="ARBA" id="ARBA00002713"/>
    </source>
</evidence>
<dbReference type="GO" id="GO:0008927">
    <property type="term" value="F:mannonate dehydratase activity"/>
    <property type="evidence" value="ECO:0007669"/>
    <property type="project" value="UniProtKB-UniRule"/>
</dbReference>
<dbReference type="RefSeq" id="WP_109768425.1">
    <property type="nucleotide sequence ID" value="NZ_QFWV02000009.1"/>
</dbReference>
<dbReference type="Proteomes" id="UP000246132">
    <property type="component" value="Unassembled WGS sequence"/>
</dbReference>
<evidence type="ECO:0000256" key="4">
    <source>
        <dbReference type="ARBA" id="ARBA00007389"/>
    </source>
</evidence>
<dbReference type="PIRSF" id="PIRSF016049">
    <property type="entry name" value="Man_dehyd"/>
    <property type="match status" value="1"/>
</dbReference>
<evidence type="ECO:0000256" key="9">
    <source>
        <dbReference type="HAMAP-Rule" id="MF_00106"/>
    </source>
</evidence>
<proteinExistence type="inferred from homology"/>
<dbReference type="GO" id="GO:0042840">
    <property type="term" value="P:D-glucuronate catabolic process"/>
    <property type="evidence" value="ECO:0007669"/>
    <property type="project" value="TreeGrafter"/>
</dbReference>
<protein>
    <recommendedName>
        <fullName evidence="5 9">Mannonate dehydratase</fullName>
        <ecNumber evidence="5 9">4.2.1.8</ecNumber>
    </recommendedName>
    <alternativeName>
        <fullName evidence="9">D-mannonate hydro-lyase</fullName>
    </alternativeName>
</protein>
<dbReference type="HAMAP" id="MF_00106">
    <property type="entry name" value="UxuA"/>
    <property type="match status" value="1"/>
</dbReference>
<dbReference type="InterPro" id="IPR036237">
    <property type="entry name" value="Xyl_isomerase-like_sf"/>
</dbReference>
<dbReference type="OrthoDB" id="9780250at2"/>
<reference evidence="10 11" key="1">
    <citation type="journal article" date="2018" name="Int. J. Syst. Bacteriol.">
        <title>Oceaniradius stylonemae gen. nov., sp. nov., isolated from a red alga, Stylonema cornu-cervi.</title>
        <authorList>
            <person name="Jeong S."/>
        </authorList>
    </citation>
    <scope>NUCLEOTIDE SEQUENCE [LARGE SCALE GENOMIC DNA]</scope>
    <source>
        <strain evidence="10 11">StC1</strain>
    </source>
</reference>
<dbReference type="GO" id="GO:0008198">
    <property type="term" value="F:ferrous iron binding"/>
    <property type="evidence" value="ECO:0007669"/>
    <property type="project" value="TreeGrafter"/>
</dbReference>
<dbReference type="PANTHER" id="PTHR30387">
    <property type="entry name" value="MANNONATE DEHYDRATASE"/>
    <property type="match status" value="1"/>
</dbReference>
<dbReference type="NCBIfam" id="TIGR00695">
    <property type="entry name" value="uxuA"/>
    <property type="match status" value="1"/>
</dbReference>
<accession>A0A3A8A548</accession>
<dbReference type="AlphaFoldDB" id="A0A3A8A548"/>
<gene>
    <name evidence="9 10" type="primary">uxuA</name>
    <name evidence="10" type="ORF">DEM25_016555</name>
</gene>
<sequence length="403" mass="43935">MRQTWRWFGPVDKVTLADARQAGAEGIVTALHHIAPGAIWPVAEIEQRQREVAAHPDGPPTGLAWEVVESLPVSEAIKTQSGDWRGDLDRYAESMANLAACGIRTVCYNFMPVLDWTRTDLRAPTAAGGAAMVFDLIDFAAFDMHILRRVGARDDYPRAVIDAAAERFTAMSGDRKAELAANVTAGLPGAAEHWTLDDVRAKLADYRGIDAGRLRRHHVDFLEAMAPVAETQGVRLCCHPDDPPWPLLGLPRVWSTADDVRHVFDAVPSPAIGLTLCTGSFGARADNDLAAIVREFGPRIHFVHLRNVTREADAVPCSFAEDEHLAGDTDMVAVIGALLEEERRRKAEGRADWEIPMRPDHGHEILDDAARGSQPGYPAIGRLKGLAELRGIMTALEANHAAA</sequence>
<keyword evidence="8 9" id="KW-0456">Lyase</keyword>
<name>A0A3A8A548_9HYPH</name>
<comment type="caution">
    <text evidence="10">The sequence shown here is derived from an EMBL/GenBank/DDBJ whole genome shotgun (WGS) entry which is preliminary data.</text>
</comment>
<evidence type="ECO:0000313" key="10">
    <source>
        <dbReference type="EMBL" id="RKF05407.1"/>
    </source>
</evidence>
<dbReference type="Pfam" id="PF03786">
    <property type="entry name" value="UxuA"/>
    <property type="match status" value="1"/>
</dbReference>
<evidence type="ECO:0000256" key="7">
    <source>
        <dbReference type="ARBA" id="ARBA00023211"/>
    </source>
</evidence>
<comment type="pathway">
    <text evidence="3 9">Carbohydrate metabolism; pentose and glucuronate interconversion.</text>
</comment>
<comment type="similarity">
    <text evidence="4 9">Belongs to the mannonate dehydratase family.</text>
</comment>
<comment type="catalytic activity">
    <reaction evidence="1 9">
        <text>D-mannonate = 2-dehydro-3-deoxy-D-gluconate + H2O</text>
        <dbReference type="Rhea" id="RHEA:20097"/>
        <dbReference type="ChEBI" id="CHEBI:15377"/>
        <dbReference type="ChEBI" id="CHEBI:17767"/>
        <dbReference type="ChEBI" id="CHEBI:57990"/>
        <dbReference type="EC" id="4.2.1.8"/>
    </reaction>
</comment>
<dbReference type="Gene3D" id="3.20.20.150">
    <property type="entry name" value="Divalent-metal-dependent TIM barrel enzymes"/>
    <property type="match status" value="1"/>
</dbReference>
<keyword evidence="6 9" id="KW-0408">Iron</keyword>
<dbReference type="InterPro" id="IPR004628">
    <property type="entry name" value="Man_deHydtase"/>
</dbReference>
<dbReference type="SUPFAM" id="SSF51658">
    <property type="entry name" value="Xylose isomerase-like"/>
    <property type="match status" value="1"/>
</dbReference>
<evidence type="ECO:0000313" key="11">
    <source>
        <dbReference type="Proteomes" id="UP000246132"/>
    </source>
</evidence>
<keyword evidence="11" id="KW-1185">Reference proteome</keyword>
<evidence type="ECO:0000256" key="5">
    <source>
        <dbReference type="ARBA" id="ARBA00012927"/>
    </source>
</evidence>